<dbReference type="InterPro" id="IPR025412">
    <property type="entry name" value="DUF4304"/>
</dbReference>
<protein>
    <submittedName>
        <fullName evidence="1">DUF4304 domain-containing protein</fullName>
    </submittedName>
</protein>
<dbReference type="Pfam" id="PF14137">
    <property type="entry name" value="DUF4304"/>
    <property type="match status" value="1"/>
</dbReference>
<reference evidence="2" key="1">
    <citation type="journal article" date="2019" name="Int. J. Syst. Evol. Microbiol.">
        <title>The Global Catalogue of Microorganisms (GCM) 10K type strain sequencing project: providing services to taxonomists for standard genome sequencing and annotation.</title>
        <authorList>
            <consortium name="The Broad Institute Genomics Platform"/>
            <consortium name="The Broad Institute Genome Sequencing Center for Infectious Disease"/>
            <person name="Wu L."/>
            <person name="Ma J."/>
        </authorList>
    </citation>
    <scope>NUCLEOTIDE SEQUENCE [LARGE SCALE GENOMIC DNA]</scope>
    <source>
        <strain evidence="2">CGMCC 1.15474</strain>
    </source>
</reference>
<evidence type="ECO:0000313" key="2">
    <source>
        <dbReference type="Proteomes" id="UP001597318"/>
    </source>
</evidence>
<dbReference type="Proteomes" id="UP001597318">
    <property type="component" value="Unassembled WGS sequence"/>
</dbReference>
<proteinExistence type="predicted"/>
<keyword evidence="2" id="KW-1185">Reference proteome</keyword>
<accession>A0ABW5C3H5</accession>
<organism evidence="1 2">
    <name type="scientific">Metabacillus endolithicus</name>
    <dbReference type="NCBI Taxonomy" id="1535204"/>
    <lineage>
        <taxon>Bacteria</taxon>
        <taxon>Bacillati</taxon>
        <taxon>Bacillota</taxon>
        <taxon>Bacilli</taxon>
        <taxon>Bacillales</taxon>
        <taxon>Bacillaceae</taxon>
        <taxon>Metabacillus</taxon>
    </lineage>
</organism>
<gene>
    <name evidence="1" type="ORF">ACFSKK_22220</name>
</gene>
<sequence length="140" mass="16113">MPSNEREMMNTDLKKVAVAIPFLREQGFKGSLPHFRRKNETNIDLITFQFNKWGGSFVVELAICTIEGVTTHWGEYIPPNKVTAHDINERFRLGAKSIDEDGIWFDFENAKSVVDFEKVASIVVDLLNVSDRSWISKFFK</sequence>
<dbReference type="EMBL" id="JBHUIK010000007">
    <property type="protein sequence ID" value="MFD2216395.1"/>
    <property type="molecule type" value="Genomic_DNA"/>
</dbReference>
<evidence type="ECO:0000313" key="1">
    <source>
        <dbReference type="EMBL" id="MFD2216395.1"/>
    </source>
</evidence>
<dbReference type="RefSeq" id="WP_247347719.1">
    <property type="nucleotide sequence ID" value="NZ_CP095551.1"/>
</dbReference>
<name>A0ABW5C3H5_9BACI</name>
<comment type="caution">
    <text evidence="1">The sequence shown here is derived from an EMBL/GenBank/DDBJ whole genome shotgun (WGS) entry which is preliminary data.</text>
</comment>